<evidence type="ECO:0000256" key="1">
    <source>
        <dbReference type="SAM" id="MobiDB-lite"/>
    </source>
</evidence>
<dbReference type="AlphaFoldDB" id="A0AAE4B3T1"/>
<reference evidence="3 4" key="1">
    <citation type="submission" date="2023-07" db="EMBL/GenBank/DDBJ databases">
        <title>Sequencing the genomes of 1000 actinobacteria strains.</title>
        <authorList>
            <person name="Klenk H.-P."/>
        </authorList>
    </citation>
    <scope>NUCLEOTIDE SEQUENCE [LARGE SCALE GENOMIC DNA]</scope>
    <source>
        <strain evidence="3 4">DSM 44709</strain>
    </source>
</reference>
<feature type="region of interest" description="Disordered" evidence="1">
    <location>
        <begin position="132"/>
        <end position="170"/>
    </location>
</feature>
<evidence type="ECO:0000256" key="2">
    <source>
        <dbReference type="SAM" id="Phobius"/>
    </source>
</evidence>
<dbReference type="RefSeq" id="WP_307246570.1">
    <property type="nucleotide sequence ID" value="NZ_JAUSUZ010000001.1"/>
</dbReference>
<organism evidence="3 4">
    <name type="scientific">Catenuloplanes indicus</name>
    <dbReference type="NCBI Taxonomy" id="137267"/>
    <lineage>
        <taxon>Bacteria</taxon>
        <taxon>Bacillati</taxon>
        <taxon>Actinomycetota</taxon>
        <taxon>Actinomycetes</taxon>
        <taxon>Micromonosporales</taxon>
        <taxon>Micromonosporaceae</taxon>
        <taxon>Catenuloplanes</taxon>
    </lineage>
</organism>
<feature type="transmembrane region" description="Helical" evidence="2">
    <location>
        <begin position="79"/>
        <end position="104"/>
    </location>
</feature>
<keyword evidence="2" id="KW-1133">Transmembrane helix</keyword>
<dbReference type="EMBL" id="JAUSUZ010000001">
    <property type="protein sequence ID" value="MDQ0370533.1"/>
    <property type="molecule type" value="Genomic_DNA"/>
</dbReference>
<sequence>MFEKLRTNPIFLDFAERAGWSAGQVFFATLLAGGTTTSVADLPWTYAITVSLSAALASVLLTALQYLGKATNLSFWPDVFVRLAKTFLSSLLASITAAGVFNAIEFDWTTALNVAVVTTIAALGKSLLAREKPTVPGGAESTGAPEPSGRAASPSTLAPEVYRRAVTRRQ</sequence>
<keyword evidence="2" id="KW-0812">Transmembrane</keyword>
<gene>
    <name evidence="3" type="ORF">J2S42_007202</name>
</gene>
<evidence type="ECO:0008006" key="5">
    <source>
        <dbReference type="Google" id="ProtNLM"/>
    </source>
</evidence>
<evidence type="ECO:0000313" key="4">
    <source>
        <dbReference type="Proteomes" id="UP001240236"/>
    </source>
</evidence>
<proteinExistence type="predicted"/>
<name>A0AAE4B3T1_9ACTN</name>
<accession>A0AAE4B3T1</accession>
<comment type="caution">
    <text evidence="3">The sequence shown here is derived from an EMBL/GenBank/DDBJ whole genome shotgun (WGS) entry which is preliminary data.</text>
</comment>
<protein>
    <recommendedName>
        <fullName evidence="5">Holin</fullName>
    </recommendedName>
</protein>
<keyword evidence="4" id="KW-1185">Reference proteome</keyword>
<feature type="transmembrane region" description="Helical" evidence="2">
    <location>
        <begin position="46"/>
        <end position="67"/>
    </location>
</feature>
<evidence type="ECO:0000313" key="3">
    <source>
        <dbReference type="EMBL" id="MDQ0370533.1"/>
    </source>
</evidence>
<keyword evidence="2" id="KW-0472">Membrane</keyword>
<dbReference type="Proteomes" id="UP001240236">
    <property type="component" value="Unassembled WGS sequence"/>
</dbReference>